<evidence type="ECO:0000313" key="3">
    <source>
        <dbReference type="EMBL" id="PZO16814.1"/>
    </source>
</evidence>
<dbReference type="AlphaFoldDB" id="A0A2W4U9J8"/>
<dbReference type="NCBIfam" id="NF005559">
    <property type="entry name" value="PRK07231.1"/>
    <property type="match status" value="1"/>
</dbReference>
<name>A0A2W4U9J8_9CYAN</name>
<sequence>MRGLKGKNVLVTGASSGIGRAIAIHFAAAGAHVAVNYRSSPKEAAEVIHEIRSNCEKAGIPADDLKNMTVQADVSKEEDVDSMFEQVIATLGGLDILINNAGLQIQGASHEIPISDFDKMIDINMRGAYLCARKAITHFLDHGGGVIVNDSSVHELIPRPRYVGYTMSKAGMQAMTRTLALEYARDNIRINSFAPGATLTPINPWKDDPEKKADIESHIPMGRSGTPEEMAAVAAFLASDEAAYITGQTLFVDGGLTLYPSFRTPWTG</sequence>
<dbReference type="PRINTS" id="PR00081">
    <property type="entry name" value="GDHRDH"/>
</dbReference>
<evidence type="ECO:0000256" key="1">
    <source>
        <dbReference type="ARBA" id="ARBA00006484"/>
    </source>
</evidence>
<dbReference type="PANTHER" id="PTHR43639:SF1">
    <property type="entry name" value="SHORT-CHAIN DEHYDROGENASE_REDUCTASE FAMILY PROTEIN"/>
    <property type="match status" value="1"/>
</dbReference>
<proteinExistence type="inferred from homology"/>
<dbReference type="PANTHER" id="PTHR43639">
    <property type="entry name" value="OXIDOREDUCTASE, SHORT-CHAIN DEHYDROGENASE/REDUCTASE FAMILY (AFU_ORTHOLOGUE AFUA_5G02870)"/>
    <property type="match status" value="1"/>
</dbReference>
<dbReference type="PROSITE" id="PS00061">
    <property type="entry name" value="ADH_SHORT"/>
    <property type="match status" value="1"/>
</dbReference>
<comment type="caution">
    <text evidence="3">The sequence shown here is derived from an EMBL/GenBank/DDBJ whole genome shotgun (WGS) entry which is preliminary data.</text>
</comment>
<dbReference type="Gene3D" id="3.40.50.720">
    <property type="entry name" value="NAD(P)-binding Rossmann-like Domain"/>
    <property type="match status" value="1"/>
</dbReference>
<dbReference type="InterPro" id="IPR002347">
    <property type="entry name" value="SDR_fam"/>
</dbReference>
<evidence type="ECO:0000313" key="4">
    <source>
        <dbReference type="Proteomes" id="UP000249354"/>
    </source>
</evidence>
<accession>A0A2W4U9J8</accession>
<gene>
    <name evidence="3" type="ORF">DCF25_11980</name>
</gene>
<dbReference type="InterPro" id="IPR036291">
    <property type="entry name" value="NAD(P)-bd_dom_sf"/>
</dbReference>
<keyword evidence="2" id="KW-0560">Oxidoreductase</keyword>
<dbReference type="PRINTS" id="PR00080">
    <property type="entry name" value="SDRFAMILY"/>
</dbReference>
<dbReference type="GO" id="GO:0016491">
    <property type="term" value="F:oxidoreductase activity"/>
    <property type="evidence" value="ECO:0007669"/>
    <property type="project" value="UniProtKB-KW"/>
</dbReference>
<comment type="similarity">
    <text evidence="1">Belongs to the short-chain dehydrogenases/reductases (SDR) family.</text>
</comment>
<reference evidence="4" key="1">
    <citation type="submission" date="2018-04" db="EMBL/GenBank/DDBJ databases">
        <authorList>
            <person name="Cornet L."/>
        </authorList>
    </citation>
    <scope>NUCLEOTIDE SEQUENCE [LARGE SCALE GENOMIC DNA]</scope>
</reference>
<reference evidence="3 4" key="2">
    <citation type="submission" date="2018-06" db="EMBL/GenBank/DDBJ databases">
        <title>Metagenomic assembly of (sub)arctic Cyanobacteria and their associated microbiome from non-axenic cultures.</title>
        <authorList>
            <person name="Baurain D."/>
        </authorList>
    </citation>
    <scope>NUCLEOTIDE SEQUENCE [LARGE SCALE GENOMIC DNA]</scope>
    <source>
        <strain evidence="3">ULC129bin1</strain>
    </source>
</reference>
<protein>
    <submittedName>
        <fullName evidence="3">Sugar dehydrogenase</fullName>
    </submittedName>
</protein>
<dbReference type="SUPFAM" id="SSF51735">
    <property type="entry name" value="NAD(P)-binding Rossmann-fold domains"/>
    <property type="match status" value="1"/>
</dbReference>
<dbReference type="Proteomes" id="UP000249354">
    <property type="component" value="Unassembled WGS sequence"/>
</dbReference>
<dbReference type="Pfam" id="PF13561">
    <property type="entry name" value="adh_short_C2"/>
    <property type="match status" value="1"/>
</dbReference>
<organism evidence="3 4">
    <name type="scientific">Leptolyngbya foveolarum</name>
    <dbReference type="NCBI Taxonomy" id="47253"/>
    <lineage>
        <taxon>Bacteria</taxon>
        <taxon>Bacillati</taxon>
        <taxon>Cyanobacteriota</taxon>
        <taxon>Cyanophyceae</taxon>
        <taxon>Leptolyngbyales</taxon>
        <taxon>Leptolyngbyaceae</taxon>
        <taxon>Leptolyngbya group</taxon>
        <taxon>Leptolyngbya</taxon>
    </lineage>
</organism>
<dbReference type="InterPro" id="IPR020904">
    <property type="entry name" value="Sc_DH/Rdtase_CS"/>
</dbReference>
<dbReference type="FunFam" id="3.40.50.720:FF:000084">
    <property type="entry name" value="Short-chain dehydrogenase reductase"/>
    <property type="match status" value="1"/>
</dbReference>
<evidence type="ECO:0000256" key="2">
    <source>
        <dbReference type="ARBA" id="ARBA00023002"/>
    </source>
</evidence>
<dbReference type="EMBL" id="QBMC01000075">
    <property type="protein sequence ID" value="PZO16814.1"/>
    <property type="molecule type" value="Genomic_DNA"/>
</dbReference>